<keyword evidence="6" id="KW-1185">Reference proteome</keyword>
<proteinExistence type="inferred from homology"/>
<evidence type="ECO:0000313" key="5">
    <source>
        <dbReference type="EMBL" id="KAK3173835.1"/>
    </source>
</evidence>
<comment type="caution">
    <text evidence="5">The sequence shown here is derived from an EMBL/GenBank/DDBJ whole genome shotgun (WGS) entry which is preliminary data.</text>
</comment>
<dbReference type="SUPFAM" id="SSF51735">
    <property type="entry name" value="NAD(P)-binding Rossmann-fold domains"/>
    <property type="match status" value="1"/>
</dbReference>
<evidence type="ECO:0000256" key="1">
    <source>
        <dbReference type="ARBA" id="ARBA00006484"/>
    </source>
</evidence>
<dbReference type="InterPro" id="IPR002347">
    <property type="entry name" value="SDR_fam"/>
</dbReference>
<dbReference type="FunFam" id="3.40.50.720:FF:000084">
    <property type="entry name" value="Short-chain dehydrogenase reductase"/>
    <property type="match status" value="1"/>
</dbReference>
<protein>
    <recommendedName>
        <fullName evidence="3">(21S)-21-acetoxyl-apo-melianone synthase SDR</fullName>
    </recommendedName>
    <alternativeName>
        <fullName evidence="4">Short chain dehydrogenase-reductase</fullName>
    </alternativeName>
</protein>
<dbReference type="PANTHER" id="PTHR42760">
    <property type="entry name" value="SHORT-CHAIN DEHYDROGENASES/REDUCTASES FAMILY MEMBER"/>
    <property type="match status" value="1"/>
</dbReference>
<evidence type="ECO:0000256" key="3">
    <source>
        <dbReference type="ARBA" id="ARBA00071958"/>
    </source>
</evidence>
<organism evidence="5 6">
    <name type="scientific">Dipteronia sinensis</name>
    <dbReference type="NCBI Taxonomy" id="43782"/>
    <lineage>
        <taxon>Eukaryota</taxon>
        <taxon>Viridiplantae</taxon>
        <taxon>Streptophyta</taxon>
        <taxon>Embryophyta</taxon>
        <taxon>Tracheophyta</taxon>
        <taxon>Spermatophyta</taxon>
        <taxon>Magnoliopsida</taxon>
        <taxon>eudicotyledons</taxon>
        <taxon>Gunneridae</taxon>
        <taxon>Pentapetalae</taxon>
        <taxon>rosids</taxon>
        <taxon>malvids</taxon>
        <taxon>Sapindales</taxon>
        <taxon>Sapindaceae</taxon>
        <taxon>Hippocastanoideae</taxon>
        <taxon>Acereae</taxon>
        <taxon>Dipteronia</taxon>
    </lineage>
</organism>
<dbReference type="Gene3D" id="3.40.50.720">
    <property type="entry name" value="NAD(P)-binding Rossmann-like Domain"/>
    <property type="match status" value="1"/>
</dbReference>
<comment type="similarity">
    <text evidence="1">Belongs to the short-chain dehydrogenases/reductases (SDR) family.</text>
</comment>
<dbReference type="EMBL" id="JANJYJ010000634">
    <property type="protein sequence ID" value="KAK3173835.1"/>
    <property type="molecule type" value="Genomic_DNA"/>
</dbReference>
<evidence type="ECO:0000313" key="6">
    <source>
        <dbReference type="Proteomes" id="UP001281410"/>
    </source>
</evidence>
<dbReference type="PRINTS" id="PR00080">
    <property type="entry name" value="SDRFAMILY"/>
</dbReference>
<dbReference type="Pfam" id="PF13561">
    <property type="entry name" value="adh_short_C2"/>
    <property type="match status" value="1"/>
</dbReference>
<reference evidence="5" key="1">
    <citation type="journal article" date="2023" name="Plant J.">
        <title>Genome sequences and population genomics provide insights into the demographic history, inbreeding, and mutation load of two 'living fossil' tree species of Dipteronia.</title>
        <authorList>
            <person name="Feng Y."/>
            <person name="Comes H.P."/>
            <person name="Chen J."/>
            <person name="Zhu S."/>
            <person name="Lu R."/>
            <person name="Zhang X."/>
            <person name="Li P."/>
            <person name="Qiu J."/>
            <person name="Olsen K.M."/>
            <person name="Qiu Y."/>
        </authorList>
    </citation>
    <scope>NUCLEOTIDE SEQUENCE</scope>
    <source>
        <strain evidence="5">NBL</strain>
    </source>
</reference>
<dbReference type="Proteomes" id="UP001281410">
    <property type="component" value="Unassembled WGS sequence"/>
</dbReference>
<dbReference type="PRINTS" id="PR00081">
    <property type="entry name" value="GDHRDH"/>
</dbReference>
<dbReference type="PANTHER" id="PTHR42760:SF124">
    <property type="entry name" value="SHORT-CHAIN DEHYDROGENASE_REDUCTASE"/>
    <property type="match status" value="1"/>
</dbReference>
<gene>
    <name evidence="5" type="ORF">Dsin_032875</name>
</gene>
<sequence length="252" mass="27122">MDTRLEGRIVCITGASSGLGRATALRFAASGARIVCADLRQAAEPVETEIKQKYGDDRAIFVQVDVCEESQIEAMIKKTVEWAGRLDIICNYAGLATEAAHDPRQRLHETSTADLDKTLAINLRGVWICCKYAIIQMLAQEPLPENARGERTRGKIINAASMLGLVAIGGTPNYVPSKHAVVGLTKQIALDYAQDRIHANALCPGFIDTPLIASLVADPEAKKQLAAAHPWNSLGKSEDIADAALFLASDES</sequence>
<dbReference type="GO" id="GO:0016616">
    <property type="term" value="F:oxidoreductase activity, acting on the CH-OH group of donors, NAD or NADP as acceptor"/>
    <property type="evidence" value="ECO:0007669"/>
    <property type="project" value="TreeGrafter"/>
</dbReference>
<accession>A0AAD9Z9B0</accession>
<evidence type="ECO:0000256" key="4">
    <source>
        <dbReference type="ARBA" id="ARBA00079187"/>
    </source>
</evidence>
<comment type="catalytic activity">
    <reaction evidence="2">
        <text>21-O-acetyl-isomeliandiol + A = (21S)-21-acetoxyl-apo-melianone + AH2</text>
        <dbReference type="Rhea" id="RHEA:80307"/>
        <dbReference type="ChEBI" id="CHEBI:13193"/>
        <dbReference type="ChEBI" id="CHEBI:17499"/>
        <dbReference type="ChEBI" id="CHEBI:231455"/>
        <dbReference type="ChEBI" id="CHEBI:231456"/>
    </reaction>
    <physiologicalReaction direction="left-to-right" evidence="2">
        <dbReference type="Rhea" id="RHEA:80308"/>
    </physiologicalReaction>
</comment>
<dbReference type="InterPro" id="IPR036291">
    <property type="entry name" value="NAD(P)-bd_dom_sf"/>
</dbReference>
<dbReference type="CDD" id="cd05233">
    <property type="entry name" value="SDR_c"/>
    <property type="match status" value="1"/>
</dbReference>
<dbReference type="AlphaFoldDB" id="A0AAD9Z9B0"/>
<name>A0AAD9Z9B0_9ROSI</name>
<evidence type="ECO:0000256" key="2">
    <source>
        <dbReference type="ARBA" id="ARBA00052082"/>
    </source>
</evidence>